<dbReference type="InterPro" id="IPR009072">
    <property type="entry name" value="Histone-fold"/>
</dbReference>
<feature type="compositionally biased region" description="Basic and acidic residues" evidence="8">
    <location>
        <begin position="21"/>
        <end position="35"/>
    </location>
</feature>
<evidence type="ECO:0000256" key="3">
    <source>
        <dbReference type="ARBA" id="ARBA00010343"/>
    </source>
</evidence>
<evidence type="ECO:0000256" key="2">
    <source>
        <dbReference type="ARBA" id="ARBA00004286"/>
    </source>
</evidence>
<accession>A0ABD3UZH9</accession>
<feature type="domain" description="Core Histone H2A/H2B/H3" evidence="9">
    <location>
        <begin position="44"/>
        <end position="133"/>
    </location>
</feature>
<feature type="region of interest" description="Disordered" evidence="8">
    <location>
        <begin position="1"/>
        <end position="43"/>
    </location>
</feature>
<dbReference type="Proteomes" id="UP001634394">
    <property type="component" value="Unassembled WGS sequence"/>
</dbReference>
<dbReference type="PROSITE" id="PS00959">
    <property type="entry name" value="HISTONE_H3_2"/>
    <property type="match status" value="1"/>
</dbReference>
<dbReference type="InterPro" id="IPR007125">
    <property type="entry name" value="H2A/H2B/H3"/>
</dbReference>
<dbReference type="SUPFAM" id="SSF47113">
    <property type="entry name" value="Histone-fold"/>
    <property type="match status" value="1"/>
</dbReference>
<dbReference type="EMBL" id="JBJQND010000014">
    <property type="protein sequence ID" value="KAL3854841.1"/>
    <property type="molecule type" value="Genomic_DNA"/>
</dbReference>
<keyword evidence="6" id="KW-0539">Nucleus</keyword>
<dbReference type="Pfam" id="PF00125">
    <property type="entry name" value="Histone"/>
    <property type="match status" value="1"/>
</dbReference>
<evidence type="ECO:0000313" key="10">
    <source>
        <dbReference type="EMBL" id="KAL3854841.1"/>
    </source>
</evidence>
<evidence type="ECO:0000256" key="4">
    <source>
        <dbReference type="ARBA" id="ARBA00022454"/>
    </source>
</evidence>
<evidence type="ECO:0000256" key="5">
    <source>
        <dbReference type="ARBA" id="ARBA00023125"/>
    </source>
</evidence>
<keyword evidence="11" id="KW-1185">Reference proteome</keyword>
<organism evidence="10 11">
    <name type="scientific">Sinanodonta woodiana</name>
    <name type="common">Chinese pond mussel</name>
    <name type="synonym">Anodonta woodiana</name>
    <dbReference type="NCBI Taxonomy" id="1069815"/>
    <lineage>
        <taxon>Eukaryota</taxon>
        <taxon>Metazoa</taxon>
        <taxon>Spiralia</taxon>
        <taxon>Lophotrochozoa</taxon>
        <taxon>Mollusca</taxon>
        <taxon>Bivalvia</taxon>
        <taxon>Autobranchia</taxon>
        <taxon>Heteroconchia</taxon>
        <taxon>Palaeoheterodonta</taxon>
        <taxon>Unionida</taxon>
        <taxon>Unionoidea</taxon>
        <taxon>Unionidae</taxon>
        <taxon>Unioninae</taxon>
        <taxon>Sinanodonta</taxon>
    </lineage>
</organism>
<dbReference type="PANTHER" id="PTHR45810:SF17">
    <property type="entry name" value="HISTONE H3-LIKE CENTROMERIC PROTEIN A"/>
    <property type="match status" value="1"/>
</dbReference>
<sequence>MPPRRKSSAPRKRGSKSSPSSREESSSKRGKDKPRAEHKKKFRPGTKALAEIRKYQKSTNLLIRKLPFSRLVREVAMTLYPGRDHYWTAQAIMALQEAAEAILVNLFEDCQLCAIHAKRVTIMSRDMWLALRLRGDTFLVKRF</sequence>
<dbReference type="Gene3D" id="1.10.20.10">
    <property type="entry name" value="Histone, subunit A"/>
    <property type="match status" value="1"/>
</dbReference>
<dbReference type="GO" id="GO:0000786">
    <property type="term" value="C:nucleosome"/>
    <property type="evidence" value="ECO:0007669"/>
    <property type="project" value="UniProtKB-KW"/>
</dbReference>
<evidence type="ECO:0000259" key="9">
    <source>
        <dbReference type="Pfam" id="PF00125"/>
    </source>
</evidence>
<dbReference type="FunFam" id="1.10.20.10:FF:000088">
    <property type="entry name" value="Histone H3-like centromeric protein CSE4"/>
    <property type="match status" value="1"/>
</dbReference>
<dbReference type="PRINTS" id="PR00622">
    <property type="entry name" value="HISTONEH3"/>
</dbReference>
<keyword evidence="7" id="KW-0544">Nucleosome core</keyword>
<reference evidence="10 11" key="1">
    <citation type="submission" date="2024-11" db="EMBL/GenBank/DDBJ databases">
        <title>Chromosome-level genome assembly of the freshwater bivalve Anodonta woodiana.</title>
        <authorList>
            <person name="Chen X."/>
        </authorList>
    </citation>
    <scope>NUCLEOTIDE SEQUENCE [LARGE SCALE GENOMIC DNA]</scope>
    <source>
        <strain evidence="10">MN2024</strain>
        <tissue evidence="10">Gills</tissue>
    </source>
</reference>
<feature type="compositionally biased region" description="Basic residues" evidence="8">
    <location>
        <begin position="1"/>
        <end position="15"/>
    </location>
</feature>
<evidence type="ECO:0000313" key="11">
    <source>
        <dbReference type="Proteomes" id="UP001634394"/>
    </source>
</evidence>
<keyword evidence="4" id="KW-0158">Chromosome</keyword>
<evidence type="ECO:0000256" key="6">
    <source>
        <dbReference type="ARBA" id="ARBA00023242"/>
    </source>
</evidence>
<evidence type="ECO:0000256" key="7">
    <source>
        <dbReference type="ARBA" id="ARBA00023269"/>
    </source>
</evidence>
<gene>
    <name evidence="10" type="ORF">ACJMK2_014080</name>
</gene>
<protein>
    <recommendedName>
        <fullName evidence="9">Core Histone H2A/H2B/H3 domain-containing protein</fullName>
    </recommendedName>
</protein>
<evidence type="ECO:0000256" key="8">
    <source>
        <dbReference type="SAM" id="MobiDB-lite"/>
    </source>
</evidence>
<dbReference type="AlphaFoldDB" id="A0ABD3UZH9"/>
<dbReference type="InterPro" id="IPR000164">
    <property type="entry name" value="Histone_H3/CENP-A"/>
</dbReference>
<keyword evidence="5" id="KW-0238">DNA-binding</keyword>
<dbReference type="GO" id="GO:0005634">
    <property type="term" value="C:nucleus"/>
    <property type="evidence" value="ECO:0007669"/>
    <property type="project" value="UniProtKB-SubCell"/>
</dbReference>
<dbReference type="PANTHER" id="PTHR45810">
    <property type="entry name" value="HISTONE H3.2"/>
    <property type="match status" value="1"/>
</dbReference>
<proteinExistence type="inferred from homology"/>
<name>A0ABD3UZH9_SINWO</name>
<comment type="subcellular location">
    <subcellularLocation>
        <location evidence="2">Chromosome</location>
    </subcellularLocation>
    <subcellularLocation>
        <location evidence="1">Nucleus</location>
    </subcellularLocation>
</comment>
<dbReference type="GO" id="GO:0003677">
    <property type="term" value="F:DNA binding"/>
    <property type="evidence" value="ECO:0007669"/>
    <property type="project" value="UniProtKB-KW"/>
</dbReference>
<comment type="similarity">
    <text evidence="3">Belongs to the histone H3 family.</text>
</comment>
<evidence type="ECO:0000256" key="1">
    <source>
        <dbReference type="ARBA" id="ARBA00004123"/>
    </source>
</evidence>
<comment type="caution">
    <text evidence="10">The sequence shown here is derived from an EMBL/GenBank/DDBJ whole genome shotgun (WGS) entry which is preliminary data.</text>
</comment>
<dbReference type="CDD" id="cd22911">
    <property type="entry name" value="HFD_H3"/>
    <property type="match status" value="1"/>
</dbReference>
<dbReference type="SMART" id="SM00428">
    <property type="entry name" value="H3"/>
    <property type="match status" value="1"/>
</dbReference>